<dbReference type="GO" id="GO:0005525">
    <property type="term" value="F:GTP binding"/>
    <property type="evidence" value="ECO:0007669"/>
    <property type="project" value="UniProtKB-KW"/>
</dbReference>
<gene>
    <name evidence="12" type="ORF">EDL80_00165</name>
</gene>
<feature type="domain" description="GTP cyclohydrolase II" evidence="11">
    <location>
        <begin position="198"/>
        <end position="348"/>
    </location>
</feature>
<dbReference type="CDD" id="cd00641">
    <property type="entry name" value="GTP_cyclohydro2"/>
    <property type="match status" value="1"/>
</dbReference>
<dbReference type="EC" id="3.5.4.25" evidence="3"/>
<evidence type="ECO:0000256" key="5">
    <source>
        <dbReference type="ARBA" id="ARBA00022723"/>
    </source>
</evidence>
<keyword evidence="13" id="KW-1185">Reference proteome</keyword>
<comment type="catalytic activity">
    <reaction evidence="10">
        <text>GTP + 4 H2O = 2,5-diamino-6-hydroxy-4-(5-phosphoribosylamino)-pyrimidine + formate + 2 phosphate + 3 H(+)</text>
        <dbReference type="Rhea" id="RHEA:23704"/>
        <dbReference type="ChEBI" id="CHEBI:15377"/>
        <dbReference type="ChEBI" id="CHEBI:15378"/>
        <dbReference type="ChEBI" id="CHEBI:15740"/>
        <dbReference type="ChEBI" id="CHEBI:37565"/>
        <dbReference type="ChEBI" id="CHEBI:43474"/>
        <dbReference type="ChEBI" id="CHEBI:58614"/>
        <dbReference type="EC" id="3.5.4.25"/>
    </reaction>
</comment>
<evidence type="ECO:0000256" key="3">
    <source>
        <dbReference type="ARBA" id="ARBA00012762"/>
    </source>
</evidence>
<evidence type="ECO:0000259" key="11">
    <source>
        <dbReference type="Pfam" id="PF00925"/>
    </source>
</evidence>
<dbReference type="Proteomes" id="UP000422822">
    <property type="component" value="Chromosome"/>
</dbReference>
<keyword evidence="5" id="KW-0479">Metal-binding</keyword>
<dbReference type="InterPro" id="IPR032677">
    <property type="entry name" value="GTP_cyclohydro_II"/>
</dbReference>
<comment type="cofactor">
    <cofactor evidence="1">
        <name>Zn(2+)</name>
        <dbReference type="ChEBI" id="CHEBI:29105"/>
    </cofactor>
</comment>
<keyword evidence="6" id="KW-0547">Nucleotide-binding</keyword>
<name>A0AAE6Q8G9_EHRRU</name>
<dbReference type="NCBIfam" id="NF001591">
    <property type="entry name" value="PRK00393.1"/>
    <property type="match status" value="1"/>
</dbReference>
<evidence type="ECO:0000256" key="8">
    <source>
        <dbReference type="ARBA" id="ARBA00022833"/>
    </source>
</evidence>
<dbReference type="GO" id="GO:0009231">
    <property type="term" value="P:riboflavin biosynthetic process"/>
    <property type="evidence" value="ECO:0007669"/>
    <property type="project" value="UniProtKB-KW"/>
</dbReference>
<dbReference type="AlphaFoldDB" id="A0AAE6Q8G9"/>
<keyword evidence="8" id="KW-0862">Zinc</keyword>
<dbReference type="RefSeq" id="WP_158406207.1">
    <property type="nucleotide sequence ID" value="NZ_CP033454.1"/>
</dbReference>
<dbReference type="Pfam" id="PF00925">
    <property type="entry name" value="GTP_cyclohydro2"/>
    <property type="match status" value="1"/>
</dbReference>
<evidence type="ECO:0000256" key="4">
    <source>
        <dbReference type="ARBA" id="ARBA00022619"/>
    </source>
</evidence>
<evidence type="ECO:0000256" key="7">
    <source>
        <dbReference type="ARBA" id="ARBA00022801"/>
    </source>
</evidence>
<evidence type="ECO:0000256" key="10">
    <source>
        <dbReference type="ARBA" id="ARBA00049295"/>
    </source>
</evidence>
<dbReference type="GO" id="GO:0003935">
    <property type="term" value="F:GTP cyclohydrolase II activity"/>
    <property type="evidence" value="ECO:0007669"/>
    <property type="project" value="UniProtKB-EC"/>
</dbReference>
<dbReference type="GO" id="GO:0046872">
    <property type="term" value="F:metal ion binding"/>
    <property type="evidence" value="ECO:0007669"/>
    <property type="project" value="UniProtKB-KW"/>
</dbReference>
<dbReference type="InterPro" id="IPR036144">
    <property type="entry name" value="RibA-like_sf"/>
</dbReference>
<dbReference type="InterPro" id="IPR000926">
    <property type="entry name" value="RibA"/>
</dbReference>
<evidence type="ECO:0000256" key="2">
    <source>
        <dbReference type="ARBA" id="ARBA00004853"/>
    </source>
</evidence>
<accession>A0AAE6Q8G9</accession>
<evidence type="ECO:0000256" key="9">
    <source>
        <dbReference type="ARBA" id="ARBA00023134"/>
    </source>
</evidence>
<dbReference type="PANTHER" id="PTHR21327:SF18">
    <property type="entry name" value="3,4-DIHYDROXY-2-BUTANONE 4-PHOSPHATE SYNTHASE"/>
    <property type="match status" value="1"/>
</dbReference>
<dbReference type="Gene3D" id="3.40.50.10990">
    <property type="entry name" value="GTP cyclohydrolase II"/>
    <property type="match status" value="1"/>
</dbReference>
<organism evidence="12 13">
    <name type="scientific">Ehrlichia ruminantium</name>
    <name type="common">heartwater rickettsia</name>
    <name type="synonym">Cowdria ruminantium</name>
    <dbReference type="NCBI Taxonomy" id="779"/>
    <lineage>
        <taxon>Bacteria</taxon>
        <taxon>Pseudomonadati</taxon>
        <taxon>Pseudomonadota</taxon>
        <taxon>Alphaproteobacteria</taxon>
        <taxon>Rickettsiales</taxon>
        <taxon>Anaplasmataceae</taxon>
        <taxon>Ehrlichia</taxon>
    </lineage>
</organism>
<comment type="pathway">
    <text evidence="2">Cofactor biosynthesis; riboflavin biosynthesis; 5-amino-6-(D-ribitylamino)uracil from GTP: step 1/4.</text>
</comment>
<evidence type="ECO:0000313" key="12">
    <source>
        <dbReference type="EMBL" id="QGR03039.1"/>
    </source>
</evidence>
<evidence type="ECO:0000256" key="6">
    <source>
        <dbReference type="ARBA" id="ARBA00022741"/>
    </source>
</evidence>
<reference evidence="12 13" key="1">
    <citation type="submission" date="2018-10" db="EMBL/GenBank/DDBJ databases">
        <title>Propagation and draft genome sequences of three atypical Erhlichia ruminantium isolates.</title>
        <authorList>
            <person name="Liebenberg J."/>
            <person name="Steyn H."/>
            <person name="Josemans A."/>
            <person name="Zweygarth E."/>
        </authorList>
    </citation>
    <scope>NUCLEOTIDE SEQUENCE [LARGE SCALE GENOMIC DNA]</scope>
    <source>
        <strain evidence="12 13">Omatjenne</strain>
    </source>
</reference>
<protein>
    <recommendedName>
        <fullName evidence="3">GTP cyclohydrolase II</fullName>
        <ecNumber evidence="3">3.5.4.25</ecNumber>
    </recommendedName>
</protein>
<keyword evidence="9" id="KW-0342">GTP-binding</keyword>
<keyword evidence="7" id="KW-0378">Hydrolase</keyword>
<dbReference type="GO" id="GO:0005829">
    <property type="term" value="C:cytosol"/>
    <property type="evidence" value="ECO:0007669"/>
    <property type="project" value="TreeGrafter"/>
</dbReference>
<sequence>MENLLNNFNSNKYIIKKSIAELRSNIPVLLYNNKNNLLVFPSELIDSQVLHKIQKYCEPESAYILITGNRLNFIHQSSGNQLSRITLKKSYTIDYISNLLTGKELHDKHDLIDINSTTISTNSLDITAISLIKLTKLLPSAVIIDIKHHDILQWCNQYNITPIKQEIIDNYNQEYQLYEVCSSPLFLKSCCDANVNASINIYRSDIGELEHYALIIGEPDYNNPLVRIHSSCYTGDLLNSLSCDCRSQLHTSIKLMIENKGGIILYLAQDGRGIGLTNKIRTYQLQIKYNFDTVDANRFFGFEDDERVFIAAAKILKKLGILKLQLLTNNPYKNEEMKKYGIEVTKILPIFVDINQHNINYINTKAKRLGHVS</sequence>
<dbReference type="SUPFAM" id="SSF142695">
    <property type="entry name" value="RibA-like"/>
    <property type="match status" value="1"/>
</dbReference>
<dbReference type="PANTHER" id="PTHR21327">
    <property type="entry name" value="GTP CYCLOHYDROLASE II-RELATED"/>
    <property type="match status" value="1"/>
</dbReference>
<keyword evidence="4" id="KW-0686">Riboflavin biosynthesis</keyword>
<proteinExistence type="predicted"/>
<evidence type="ECO:0000256" key="1">
    <source>
        <dbReference type="ARBA" id="ARBA00001947"/>
    </source>
</evidence>
<evidence type="ECO:0000313" key="13">
    <source>
        <dbReference type="Proteomes" id="UP000422822"/>
    </source>
</evidence>
<dbReference type="EMBL" id="CP033455">
    <property type="protein sequence ID" value="QGR03039.1"/>
    <property type="molecule type" value="Genomic_DNA"/>
</dbReference>